<feature type="compositionally biased region" description="Low complexity" evidence="2">
    <location>
        <begin position="798"/>
        <end position="810"/>
    </location>
</feature>
<proteinExistence type="predicted"/>
<organism evidence="4 5">
    <name type="scientific">Phytophthora nicotianae P1569</name>
    <dbReference type="NCBI Taxonomy" id="1317065"/>
    <lineage>
        <taxon>Eukaryota</taxon>
        <taxon>Sar</taxon>
        <taxon>Stramenopiles</taxon>
        <taxon>Oomycota</taxon>
        <taxon>Peronosporomycetes</taxon>
        <taxon>Peronosporales</taxon>
        <taxon>Peronosporaceae</taxon>
        <taxon>Phytophthora</taxon>
    </lineage>
</organism>
<evidence type="ECO:0000313" key="5">
    <source>
        <dbReference type="Proteomes" id="UP000018721"/>
    </source>
</evidence>
<comment type="caution">
    <text evidence="4">The sequence shown here is derived from an EMBL/GenBank/DDBJ whole genome shotgun (WGS) entry which is preliminary data.</text>
</comment>
<protein>
    <recommendedName>
        <fullName evidence="6">Glycosyltransferase family 28 N-terminal domain-containing protein</fullName>
    </recommendedName>
</protein>
<dbReference type="Proteomes" id="UP000018721">
    <property type="component" value="Unassembled WGS sequence"/>
</dbReference>
<dbReference type="PANTHER" id="PTHR48050:SF13">
    <property type="entry name" value="STEROL 3-BETA-GLUCOSYLTRANSFERASE UGT80A2"/>
    <property type="match status" value="1"/>
</dbReference>
<evidence type="ECO:0008006" key="6">
    <source>
        <dbReference type="Google" id="ProtNLM"/>
    </source>
</evidence>
<dbReference type="SUPFAM" id="SSF53756">
    <property type="entry name" value="UDP-Glycosyltransferase/glycogen phosphorylase"/>
    <property type="match status" value="1"/>
</dbReference>
<keyword evidence="3" id="KW-0812">Transmembrane</keyword>
<evidence type="ECO:0000256" key="1">
    <source>
        <dbReference type="ARBA" id="ARBA00022679"/>
    </source>
</evidence>
<keyword evidence="3" id="KW-1133">Transmembrane helix</keyword>
<feature type="region of interest" description="Disordered" evidence="2">
    <location>
        <begin position="792"/>
        <end position="811"/>
    </location>
</feature>
<feature type="region of interest" description="Disordered" evidence="2">
    <location>
        <begin position="847"/>
        <end position="869"/>
    </location>
</feature>
<dbReference type="AlphaFoldDB" id="V9ESA8"/>
<reference evidence="4 5" key="1">
    <citation type="submission" date="2013-11" db="EMBL/GenBank/DDBJ databases">
        <title>The Genome Sequence of Phytophthora parasitica P1569.</title>
        <authorList>
            <consortium name="The Broad Institute Genomics Platform"/>
            <person name="Russ C."/>
            <person name="Tyler B."/>
            <person name="Panabieres F."/>
            <person name="Shan W."/>
            <person name="Tripathy S."/>
            <person name="Grunwald N."/>
            <person name="Machado M."/>
            <person name="Johnson C.S."/>
            <person name="Arredondo F."/>
            <person name="Hong C."/>
            <person name="Coffey M."/>
            <person name="Young S.K."/>
            <person name="Zeng Q."/>
            <person name="Gargeya S."/>
            <person name="Fitzgerald M."/>
            <person name="Abouelleil A."/>
            <person name="Alvarado L."/>
            <person name="Chapman S.B."/>
            <person name="Gainer-Dewar J."/>
            <person name="Goldberg J."/>
            <person name="Griggs A."/>
            <person name="Gujja S."/>
            <person name="Hansen M."/>
            <person name="Howarth C."/>
            <person name="Imamovic A."/>
            <person name="Ireland A."/>
            <person name="Larimer J."/>
            <person name="McCowan C."/>
            <person name="Murphy C."/>
            <person name="Pearson M."/>
            <person name="Poon T.W."/>
            <person name="Priest M."/>
            <person name="Roberts A."/>
            <person name="Saif S."/>
            <person name="Shea T."/>
            <person name="Sykes S."/>
            <person name="Wortman J."/>
            <person name="Nusbaum C."/>
            <person name="Birren B."/>
        </authorList>
    </citation>
    <scope>NUCLEOTIDE SEQUENCE [LARGE SCALE GENOMIC DNA]</scope>
    <source>
        <strain evidence="4 5">P1569</strain>
    </source>
</reference>
<dbReference type="InterPro" id="IPR050426">
    <property type="entry name" value="Glycosyltransferase_28"/>
</dbReference>
<evidence type="ECO:0000256" key="2">
    <source>
        <dbReference type="SAM" id="MobiDB-lite"/>
    </source>
</evidence>
<feature type="transmembrane region" description="Helical" evidence="3">
    <location>
        <begin position="52"/>
        <end position="73"/>
    </location>
</feature>
<dbReference type="InterPro" id="IPR002213">
    <property type="entry name" value="UDP_glucos_trans"/>
</dbReference>
<dbReference type="HOGENOM" id="CLU_313212_0_0_1"/>
<gene>
    <name evidence="4" type="ORF">F443_13756</name>
</gene>
<dbReference type="GO" id="GO:0008194">
    <property type="term" value="F:UDP-glycosyltransferase activity"/>
    <property type="evidence" value="ECO:0007669"/>
    <property type="project" value="InterPro"/>
</dbReference>
<keyword evidence="1" id="KW-0808">Transferase</keyword>
<dbReference type="CDD" id="cd03784">
    <property type="entry name" value="GT1_Gtf-like"/>
    <property type="match status" value="1"/>
</dbReference>
<feature type="non-terminal residue" evidence="4">
    <location>
        <position position="1"/>
    </location>
</feature>
<dbReference type="PANTHER" id="PTHR48050">
    <property type="entry name" value="STEROL 3-BETA-GLUCOSYLTRANSFERASE"/>
    <property type="match status" value="1"/>
</dbReference>
<evidence type="ECO:0000313" key="4">
    <source>
        <dbReference type="EMBL" id="ETI40967.1"/>
    </source>
</evidence>
<keyword evidence="5" id="KW-1185">Reference proteome</keyword>
<dbReference type="eggNOG" id="KOG1192">
    <property type="taxonomic scope" value="Eukaryota"/>
</dbReference>
<sequence>KMVSYHCVDYTARGPGSTLAGFSSGTGVFWHEIAGASTAFIRQPVKGFSRPGYTGGIVGGIAGLAGAYVVFYMRSLLGIALFVDHVTTGYINEHREEGQRKQSSLLGRHLLAALGSQKGLADTYCFTNGDSVDKLLVPSKRECKRLLHDLTRYERTRYRSIYNKHRDKCESRAKASINLHPTTTAEIATKSRIPTTLESIRLTAFGSVDVETRVPNIEDDFIDKDSIAQWREFAAFQHGKALQAQRTNSNTRPPVPSMNICLAAIGTWDNGIKQFATIGLKLAAHGHRVRLAANECFRPKIVALGLEFYPLAGAPDSVQDCAQLIHNAQLNTEAGRSGFGALQAFRELIYSLWPAAYGSDPHGSGPNKPGEHFCADALLWHPMLLGHIHVAQRLGIPLQCASLDPLSPTFEFPHVLSSLAGREAAAMMTPRYSNLLSHGVVDAALNHGSVADVLTQFRSFIGLTSGLDRPNPLVQWEVPHMYLYNPVMLPKPLDWGEELSVTGHVTLQDGLEIQEIPRALTEFASSSSNEPVIYFGVSTRDLPFGAFEDLVRKIELAAQQLRMRIIVQDQEVGSTARSPYRSEFVYLVDTDLPYAQLFAHVTATIHWGEPDVLAEGLMAGKPVAVCGSHPSQLFIARLCQRVGVGIAPIDPTTCTIESLLSSFQQLLQPVIRTNAQGLVRSFDPDRAVDVAVDSFYSHLPLEAMVCDVDPRKLARVFDSQHTVKLSLEAYLAVQPVRDESKGFVPYKPLHYDGFCPPVFSICGNPGEIPRDVKPSRKLDAIGMALEVVNAQDERRSSELSQHSSDSSSGSIVAQVVDTEVFWSSTEQEEAVRKATNVAYERLVKPEGKRKRDKIARLFTTKPGKPKTTA</sequence>
<dbReference type="FunFam" id="3.40.50.2000:FF:000163">
    <property type="entry name" value="Sterol 3-beta-glucosyltransferase"/>
    <property type="match status" value="1"/>
</dbReference>
<evidence type="ECO:0000256" key="3">
    <source>
        <dbReference type="SAM" id="Phobius"/>
    </source>
</evidence>
<dbReference type="Gene3D" id="3.40.50.2000">
    <property type="entry name" value="Glycogen Phosphorylase B"/>
    <property type="match status" value="2"/>
</dbReference>
<dbReference type="EMBL" id="ANIZ01002397">
    <property type="protein sequence ID" value="ETI40967.1"/>
    <property type="molecule type" value="Genomic_DNA"/>
</dbReference>
<name>V9ESA8_PHYNI</name>
<keyword evidence="3" id="KW-0472">Membrane</keyword>
<accession>V9ESA8</accession>
<dbReference type="OrthoDB" id="5835829at2759"/>